<keyword evidence="2" id="KW-0812">Transmembrane</keyword>
<evidence type="ECO:0000313" key="4">
    <source>
        <dbReference type="Proteomes" id="UP000037712"/>
    </source>
</evidence>
<keyword evidence="2" id="KW-1133">Transmembrane helix</keyword>
<dbReference type="Proteomes" id="UP000037712">
    <property type="component" value="Unassembled WGS sequence"/>
</dbReference>
<accession>A0A0M8PD60</accession>
<evidence type="ECO:0000256" key="2">
    <source>
        <dbReference type="SAM" id="Phobius"/>
    </source>
</evidence>
<protein>
    <submittedName>
        <fullName evidence="3">Uncharacterized protein</fullName>
    </submittedName>
</protein>
<evidence type="ECO:0000256" key="1">
    <source>
        <dbReference type="SAM" id="MobiDB-lite"/>
    </source>
</evidence>
<gene>
    <name evidence="3" type="ORF">Z051_21890</name>
</gene>
<proteinExistence type="predicted"/>
<dbReference type="AlphaFoldDB" id="A0A0M8PD60"/>
<dbReference type="PATRIC" id="fig|1441923.3.peg.4757"/>
<comment type="caution">
    <text evidence="3">The sequence shown here is derived from an EMBL/GenBank/DDBJ whole genome shotgun (WGS) entry which is preliminary data.</text>
</comment>
<feature type="region of interest" description="Disordered" evidence="1">
    <location>
        <begin position="1"/>
        <end position="29"/>
    </location>
</feature>
<reference evidence="4" key="2">
    <citation type="submission" date="2015-01" db="EMBL/GenBank/DDBJ databases">
        <title>Draft genome sequence of potential hydrocarbon metabolising strain of Rhodococcus rhodochrous.</title>
        <authorList>
            <person name="Aggarwal R.K."/>
            <person name="Dawar C."/>
        </authorList>
    </citation>
    <scope>NUCLEOTIDE SEQUENCE [LARGE SCALE GENOMIC DNA]</scope>
    <source>
        <strain evidence="4">KG-21</strain>
    </source>
</reference>
<keyword evidence="2" id="KW-0472">Membrane</keyword>
<organism evidence="3 4">
    <name type="scientific">Rhodococcus rhodochrous KG-21</name>
    <dbReference type="NCBI Taxonomy" id="1441923"/>
    <lineage>
        <taxon>Bacteria</taxon>
        <taxon>Bacillati</taxon>
        <taxon>Actinomycetota</taxon>
        <taxon>Actinomycetes</taxon>
        <taxon>Mycobacteriales</taxon>
        <taxon>Nocardiaceae</taxon>
        <taxon>Rhodococcus</taxon>
    </lineage>
</organism>
<sequence>MIRSDAPTRSFVREPVVGTGETGGRAERRCGRLPDGSRCHAGVWFGAAVAASAPSAVATGSLMVAAVAGAVVFVCVALATILI</sequence>
<dbReference type="EMBL" id="AZYO01000079">
    <property type="protein sequence ID" value="KOS54124.1"/>
    <property type="molecule type" value="Genomic_DNA"/>
</dbReference>
<name>A0A0M8PD60_RHORH</name>
<reference evidence="3 4" key="1">
    <citation type="journal article" date="2015" name="Genome Announc.">
        <title>Draft Genome Sequence of Rhodococcus rhodochrous Strain KG-21, a Soil Isolate from Oil Fields of Krishna-Godavari Basin, India.</title>
        <authorList>
            <person name="Dawar C."/>
            <person name="Aggarwal R.K."/>
        </authorList>
    </citation>
    <scope>NUCLEOTIDE SEQUENCE [LARGE SCALE GENOMIC DNA]</scope>
    <source>
        <strain evidence="3 4">KG-21</strain>
    </source>
</reference>
<evidence type="ECO:0000313" key="3">
    <source>
        <dbReference type="EMBL" id="KOS54124.1"/>
    </source>
</evidence>
<feature type="transmembrane region" description="Helical" evidence="2">
    <location>
        <begin position="62"/>
        <end position="82"/>
    </location>
</feature>